<dbReference type="Proteomes" id="UP000293846">
    <property type="component" value="Unassembled WGS sequence"/>
</dbReference>
<name>A0A4R1AUH6_9BACI</name>
<keyword evidence="1" id="KW-0812">Transmembrane</keyword>
<proteinExistence type="predicted"/>
<dbReference type="OrthoDB" id="2679428at2"/>
<evidence type="ECO:0000313" key="2">
    <source>
        <dbReference type="EMBL" id="TCJ01007.1"/>
    </source>
</evidence>
<comment type="caution">
    <text evidence="2">The sequence shown here is derived from an EMBL/GenBank/DDBJ whole genome shotgun (WGS) entry which is preliminary data.</text>
</comment>
<keyword evidence="3" id="KW-1185">Reference proteome</keyword>
<keyword evidence="1" id="KW-0472">Membrane</keyword>
<protein>
    <submittedName>
        <fullName evidence="2">Uncharacterized protein</fullName>
    </submittedName>
</protein>
<keyword evidence="1" id="KW-1133">Transmembrane helix</keyword>
<evidence type="ECO:0000256" key="1">
    <source>
        <dbReference type="SAM" id="Phobius"/>
    </source>
</evidence>
<dbReference type="STRING" id="1742358.GCA_001439605_00976"/>
<dbReference type="EMBL" id="SJTH01000092">
    <property type="protein sequence ID" value="TCJ01007.1"/>
    <property type="molecule type" value="Genomic_DNA"/>
</dbReference>
<accession>A0A4R1AUH6</accession>
<dbReference type="AlphaFoldDB" id="A0A4R1AUH6"/>
<reference evidence="2 3" key="1">
    <citation type="submission" date="2019-03" db="EMBL/GenBank/DDBJ databases">
        <authorList>
            <person name="Jensen L."/>
            <person name="Storgaard J."/>
            <person name="Sulaj E."/>
            <person name="Schramm A."/>
            <person name="Marshall I.P.G."/>
        </authorList>
    </citation>
    <scope>NUCLEOTIDE SEQUENCE [LARGE SCALE GENOMIC DNA]</scope>
    <source>
        <strain evidence="2 3">2017H2G3</strain>
    </source>
</reference>
<feature type="transmembrane region" description="Helical" evidence="1">
    <location>
        <begin position="12"/>
        <end position="31"/>
    </location>
</feature>
<dbReference type="RefSeq" id="WP_131239431.1">
    <property type="nucleotide sequence ID" value="NZ_SJTH01000092.1"/>
</dbReference>
<sequence length="101" mass="10951">MKGHFLTVLWGVIVWFLATLFFVLFGDLVLFSPGTSSFVISTLILIAGTGVLLIAVTFLYLFFDRSRNAALRFGIIGTIIGLSLDFFICQAGKRGAAGIKS</sequence>
<evidence type="ECO:0000313" key="3">
    <source>
        <dbReference type="Proteomes" id="UP000293846"/>
    </source>
</evidence>
<organism evidence="2 3">
    <name type="scientific">Cytobacillus praedii</name>
    <dbReference type="NCBI Taxonomy" id="1742358"/>
    <lineage>
        <taxon>Bacteria</taxon>
        <taxon>Bacillati</taxon>
        <taxon>Bacillota</taxon>
        <taxon>Bacilli</taxon>
        <taxon>Bacillales</taxon>
        <taxon>Bacillaceae</taxon>
        <taxon>Cytobacillus</taxon>
    </lineage>
</organism>
<feature type="transmembrane region" description="Helical" evidence="1">
    <location>
        <begin position="69"/>
        <end position="88"/>
    </location>
</feature>
<feature type="transmembrane region" description="Helical" evidence="1">
    <location>
        <begin position="38"/>
        <end position="63"/>
    </location>
</feature>
<gene>
    <name evidence="2" type="ORF">E0Y62_26170</name>
</gene>